<dbReference type="AlphaFoldDB" id="A0A5C5X9U8"/>
<dbReference type="Proteomes" id="UP000316095">
    <property type="component" value="Unassembled WGS sequence"/>
</dbReference>
<dbReference type="RefSeq" id="WP_146501616.1">
    <property type="nucleotide sequence ID" value="NZ_SJPG01000001.1"/>
</dbReference>
<dbReference type="SUPFAM" id="SSF53474">
    <property type="entry name" value="alpha/beta-Hydrolases"/>
    <property type="match status" value="1"/>
</dbReference>
<accession>A0A5C5X9U8</accession>
<proteinExistence type="predicted"/>
<dbReference type="Pfam" id="PF00561">
    <property type="entry name" value="Abhydrolase_1"/>
    <property type="match status" value="1"/>
</dbReference>
<protein>
    <submittedName>
        <fullName evidence="2">Haloalkane dehalogenase</fullName>
        <ecNumber evidence="2">3.8.1.5</ecNumber>
    </submittedName>
</protein>
<name>A0A5C5X9U8_9PLAN</name>
<dbReference type="PANTHER" id="PTHR43194:SF2">
    <property type="entry name" value="PEROXISOMAL MEMBRANE PROTEIN LPX1"/>
    <property type="match status" value="1"/>
</dbReference>
<sequence length="308" mass="34849">MNQTGSHPLVLKHGLTEEYPFNQNYLTTDSGRIHFVDEGTGPVLLFVHGNPTWSFAWRNLIKRFSPTHRCIAIDHLGCGLSEKPQNEVYRLADHIERLQLLVETLDLQQITLIAHDWGGAIGTGVAGRIPQRFSRLVLMNTGAFRSQQIPFRIALCRIPLLGKLGMQGANLFAQAAVHMAVNEAYPLSPKIKKGYLLPYDSWRNRIAIDRFVKDIPLSPSHPSYEALTEVEKGLTKLTAKPILLPWGIKDWCFTPEFLKEFQRIFPEAQTVRFEEAGHYLFEERPQELGDAIAKFIGQTEESTSISSD</sequence>
<gene>
    <name evidence="2" type="primary">dhaA_1</name>
    <name evidence="2" type="ORF">Pan54_01850</name>
</gene>
<evidence type="ECO:0000259" key="1">
    <source>
        <dbReference type="Pfam" id="PF00561"/>
    </source>
</evidence>
<evidence type="ECO:0000313" key="2">
    <source>
        <dbReference type="EMBL" id="TWT59479.1"/>
    </source>
</evidence>
<dbReference type="EMBL" id="SJPG01000001">
    <property type="protein sequence ID" value="TWT59479.1"/>
    <property type="molecule type" value="Genomic_DNA"/>
</dbReference>
<evidence type="ECO:0000313" key="3">
    <source>
        <dbReference type="Proteomes" id="UP000316095"/>
    </source>
</evidence>
<feature type="domain" description="AB hydrolase-1" evidence="1">
    <location>
        <begin position="42"/>
        <end position="285"/>
    </location>
</feature>
<dbReference type="PRINTS" id="PR00412">
    <property type="entry name" value="EPOXHYDRLASE"/>
</dbReference>
<reference evidence="2 3" key="1">
    <citation type="submission" date="2019-02" db="EMBL/GenBank/DDBJ databases">
        <title>Deep-cultivation of Planctomycetes and their phenomic and genomic characterization uncovers novel biology.</title>
        <authorList>
            <person name="Wiegand S."/>
            <person name="Jogler M."/>
            <person name="Boedeker C."/>
            <person name="Pinto D."/>
            <person name="Vollmers J."/>
            <person name="Rivas-Marin E."/>
            <person name="Kohn T."/>
            <person name="Peeters S.H."/>
            <person name="Heuer A."/>
            <person name="Rast P."/>
            <person name="Oberbeckmann S."/>
            <person name="Bunk B."/>
            <person name="Jeske O."/>
            <person name="Meyerdierks A."/>
            <person name="Storesund J.E."/>
            <person name="Kallscheuer N."/>
            <person name="Luecker S."/>
            <person name="Lage O.M."/>
            <person name="Pohl T."/>
            <person name="Merkel B.J."/>
            <person name="Hornburger P."/>
            <person name="Mueller R.-W."/>
            <person name="Bruemmer F."/>
            <person name="Labrenz M."/>
            <person name="Spormann A.M."/>
            <person name="Op Den Camp H."/>
            <person name="Overmann J."/>
            <person name="Amann R."/>
            <person name="Jetten M.S.M."/>
            <person name="Mascher T."/>
            <person name="Medema M.H."/>
            <person name="Devos D.P."/>
            <person name="Kaster A.-K."/>
            <person name="Ovreas L."/>
            <person name="Rohde M."/>
            <person name="Galperin M.Y."/>
            <person name="Jogler C."/>
        </authorList>
    </citation>
    <scope>NUCLEOTIDE SEQUENCE [LARGE SCALE GENOMIC DNA]</scope>
    <source>
        <strain evidence="2 3">Pan54</strain>
    </source>
</reference>
<dbReference type="InterPro" id="IPR029058">
    <property type="entry name" value="AB_hydrolase_fold"/>
</dbReference>
<dbReference type="InterPro" id="IPR050228">
    <property type="entry name" value="Carboxylesterase_BioH"/>
</dbReference>
<dbReference type="InterPro" id="IPR000639">
    <property type="entry name" value="Epox_hydrolase-like"/>
</dbReference>
<dbReference type="PANTHER" id="PTHR43194">
    <property type="entry name" value="HYDROLASE ALPHA/BETA FOLD FAMILY"/>
    <property type="match status" value="1"/>
</dbReference>
<dbReference type="InterPro" id="IPR000073">
    <property type="entry name" value="AB_hydrolase_1"/>
</dbReference>
<dbReference type="GO" id="GO:0018786">
    <property type="term" value="F:haloalkane dehalogenase activity"/>
    <property type="evidence" value="ECO:0007669"/>
    <property type="project" value="UniProtKB-EC"/>
</dbReference>
<dbReference type="OrthoDB" id="9775557at2"/>
<organism evidence="2 3">
    <name type="scientific">Rubinisphaera italica</name>
    <dbReference type="NCBI Taxonomy" id="2527969"/>
    <lineage>
        <taxon>Bacteria</taxon>
        <taxon>Pseudomonadati</taxon>
        <taxon>Planctomycetota</taxon>
        <taxon>Planctomycetia</taxon>
        <taxon>Planctomycetales</taxon>
        <taxon>Planctomycetaceae</taxon>
        <taxon>Rubinisphaera</taxon>
    </lineage>
</organism>
<dbReference type="PRINTS" id="PR00111">
    <property type="entry name" value="ABHYDROLASE"/>
</dbReference>
<dbReference type="Gene3D" id="3.40.50.1820">
    <property type="entry name" value="alpha/beta hydrolase"/>
    <property type="match status" value="1"/>
</dbReference>
<dbReference type="EC" id="3.8.1.5" evidence="2"/>
<keyword evidence="2" id="KW-0378">Hydrolase</keyword>
<keyword evidence="3" id="KW-1185">Reference proteome</keyword>
<comment type="caution">
    <text evidence="2">The sequence shown here is derived from an EMBL/GenBank/DDBJ whole genome shotgun (WGS) entry which is preliminary data.</text>
</comment>